<dbReference type="AlphaFoldDB" id="A0A2U1PNY1"/>
<feature type="transmembrane region" description="Helical" evidence="2">
    <location>
        <begin position="457"/>
        <end position="476"/>
    </location>
</feature>
<name>A0A2U1PNY1_ARTAN</name>
<evidence type="ECO:0000256" key="2">
    <source>
        <dbReference type="SAM" id="Phobius"/>
    </source>
</evidence>
<organism evidence="3 4">
    <name type="scientific">Artemisia annua</name>
    <name type="common">Sweet wormwood</name>
    <dbReference type="NCBI Taxonomy" id="35608"/>
    <lineage>
        <taxon>Eukaryota</taxon>
        <taxon>Viridiplantae</taxon>
        <taxon>Streptophyta</taxon>
        <taxon>Embryophyta</taxon>
        <taxon>Tracheophyta</taxon>
        <taxon>Spermatophyta</taxon>
        <taxon>Magnoliopsida</taxon>
        <taxon>eudicotyledons</taxon>
        <taxon>Gunneridae</taxon>
        <taxon>Pentapetalae</taxon>
        <taxon>asterids</taxon>
        <taxon>campanulids</taxon>
        <taxon>Asterales</taxon>
        <taxon>Asteraceae</taxon>
        <taxon>Asteroideae</taxon>
        <taxon>Anthemideae</taxon>
        <taxon>Artemisiinae</taxon>
        <taxon>Artemisia</taxon>
    </lineage>
</organism>
<dbReference type="EMBL" id="PKPP01000917">
    <property type="protein sequence ID" value="PWA87412.1"/>
    <property type="molecule type" value="Genomic_DNA"/>
</dbReference>
<dbReference type="OrthoDB" id="5982228at2759"/>
<dbReference type="InterPro" id="IPR040256">
    <property type="entry name" value="At4g02000-like"/>
</dbReference>
<feature type="transmembrane region" description="Helical" evidence="2">
    <location>
        <begin position="496"/>
        <end position="513"/>
    </location>
</feature>
<evidence type="ECO:0000313" key="3">
    <source>
        <dbReference type="EMBL" id="PWA87412.1"/>
    </source>
</evidence>
<comment type="caution">
    <text evidence="3">The sequence shown here is derived from an EMBL/GenBank/DDBJ whole genome shotgun (WGS) entry which is preliminary data.</text>
</comment>
<dbReference type="Proteomes" id="UP000245207">
    <property type="component" value="Unassembled WGS sequence"/>
</dbReference>
<keyword evidence="2" id="KW-0812">Transmembrane</keyword>
<dbReference type="PANTHER" id="PTHR31286:SF99">
    <property type="entry name" value="DUF4283 DOMAIN-CONTAINING PROTEIN"/>
    <property type="match status" value="1"/>
</dbReference>
<dbReference type="STRING" id="35608.A0A2U1PNY1"/>
<feature type="region of interest" description="Disordered" evidence="1">
    <location>
        <begin position="218"/>
        <end position="246"/>
    </location>
</feature>
<reference evidence="3 4" key="1">
    <citation type="journal article" date="2018" name="Mol. Plant">
        <title>The genome of Artemisia annua provides insight into the evolution of Asteraceae family and artemisinin biosynthesis.</title>
        <authorList>
            <person name="Shen Q."/>
            <person name="Zhang L."/>
            <person name="Liao Z."/>
            <person name="Wang S."/>
            <person name="Yan T."/>
            <person name="Shi P."/>
            <person name="Liu M."/>
            <person name="Fu X."/>
            <person name="Pan Q."/>
            <person name="Wang Y."/>
            <person name="Lv Z."/>
            <person name="Lu X."/>
            <person name="Zhang F."/>
            <person name="Jiang W."/>
            <person name="Ma Y."/>
            <person name="Chen M."/>
            <person name="Hao X."/>
            <person name="Li L."/>
            <person name="Tang Y."/>
            <person name="Lv G."/>
            <person name="Zhou Y."/>
            <person name="Sun X."/>
            <person name="Brodelius P.E."/>
            <person name="Rose J.K.C."/>
            <person name="Tang K."/>
        </authorList>
    </citation>
    <scope>NUCLEOTIDE SEQUENCE [LARGE SCALE GENOMIC DNA]</scope>
    <source>
        <strain evidence="4">cv. Huhao1</strain>
        <tissue evidence="3">Leaf</tissue>
    </source>
</reference>
<proteinExistence type="predicted"/>
<protein>
    <submittedName>
        <fullName evidence="3">Amino acid/polyamine transporter I, Cationic amino acid transporter</fullName>
    </submittedName>
</protein>
<dbReference type="PANTHER" id="PTHR31286">
    <property type="entry name" value="GLYCINE-RICH CELL WALL STRUCTURAL PROTEIN 1.8-LIKE"/>
    <property type="match status" value="1"/>
</dbReference>
<gene>
    <name evidence="3" type="ORF">CTI12_AA035680</name>
</gene>
<sequence>MSQNIRFSKRNPKLPARYGNSVVNLAGRKTSMNDTNSGKNKSVVQVEDKEGYLEIASGCSGECREETDCLGDVHKTSDTVSNSNTDHTASSVGKPLVMDTMTANMCHYGNGRFDYARVLVEIEASKELKKEVTIQYKGSDGSIKGHKIVRIEYSWEPPKCTFCSVFGHEVQKCGKRPRSEAEIAEASMVKESDVNAKKDQEAEGLLKRIIGTSLKKEGGKSDAGIGKQNENMGGKKQNKEVQGGDKAKLNGNPFSVLAEGIYEEMQEINLLKDRMIVDKYLDKKLMPTDSEMSNWSIDMGKYFKTQWDIDRKKEMEDAKIGMEEIEEDVMVDASIYEQVLTANEIEGVELGKNDLAPHKILKKAIRIVFVLGFLSLLFDLSDSRVFVCLGFKRETTTRVVLFVAAVKTKSHHKGGVVFGSTTTPKRSRLYLGLGRDGLLPAIFARVYPTRHTPIQSYIGVGFIACVLSRLLYVPLLSHVISVGSLVHMDPLGFSCPWVPIVSALCILVNIFLLDQG</sequence>
<keyword evidence="2" id="KW-0472">Membrane</keyword>
<dbReference type="Gene3D" id="1.20.1740.10">
    <property type="entry name" value="Amino acid/polyamine transporter I"/>
    <property type="match status" value="1"/>
</dbReference>
<keyword evidence="2" id="KW-1133">Transmembrane helix</keyword>
<accession>A0A2U1PNY1</accession>
<evidence type="ECO:0000256" key="1">
    <source>
        <dbReference type="SAM" id="MobiDB-lite"/>
    </source>
</evidence>
<feature type="compositionally biased region" description="Basic and acidic residues" evidence="1">
    <location>
        <begin position="237"/>
        <end position="246"/>
    </location>
</feature>
<keyword evidence="4" id="KW-1185">Reference proteome</keyword>
<evidence type="ECO:0000313" key="4">
    <source>
        <dbReference type="Proteomes" id="UP000245207"/>
    </source>
</evidence>